<evidence type="ECO:0000256" key="6">
    <source>
        <dbReference type="SAM" id="Phobius"/>
    </source>
</evidence>
<feature type="domain" description="Polysaccharide chain length determinant N-terminal" evidence="7">
    <location>
        <begin position="24"/>
        <end position="96"/>
    </location>
</feature>
<evidence type="ECO:0000313" key="9">
    <source>
        <dbReference type="Proteomes" id="UP000585721"/>
    </source>
</evidence>
<evidence type="ECO:0000256" key="5">
    <source>
        <dbReference type="ARBA" id="ARBA00023136"/>
    </source>
</evidence>
<dbReference type="InterPro" id="IPR003856">
    <property type="entry name" value="LPS_length_determ_N"/>
</dbReference>
<keyword evidence="3 6" id="KW-0812">Transmembrane</keyword>
<evidence type="ECO:0000259" key="7">
    <source>
        <dbReference type="Pfam" id="PF02706"/>
    </source>
</evidence>
<dbReference type="AlphaFoldDB" id="A0A841GAF5"/>
<evidence type="ECO:0000256" key="4">
    <source>
        <dbReference type="ARBA" id="ARBA00022989"/>
    </source>
</evidence>
<dbReference type="Proteomes" id="UP000585721">
    <property type="component" value="Unassembled WGS sequence"/>
</dbReference>
<keyword evidence="2" id="KW-1003">Cell membrane</keyword>
<dbReference type="RefSeq" id="WP_188026777.1">
    <property type="nucleotide sequence ID" value="NZ_JACHGR010000006.1"/>
</dbReference>
<evidence type="ECO:0000313" key="8">
    <source>
        <dbReference type="EMBL" id="MBB6056038.1"/>
    </source>
</evidence>
<dbReference type="PANTHER" id="PTHR32309:SF13">
    <property type="entry name" value="FERRIC ENTEROBACTIN TRANSPORT PROTEIN FEPE"/>
    <property type="match status" value="1"/>
</dbReference>
<name>A0A841GAF5_9GAMM</name>
<dbReference type="Gene3D" id="3.30.1890.10">
    <property type="entry name" value="FepE-like"/>
    <property type="match status" value="1"/>
</dbReference>
<proteinExistence type="predicted"/>
<comment type="caution">
    <text evidence="8">The sequence shown here is derived from an EMBL/GenBank/DDBJ whole genome shotgun (WGS) entry which is preliminary data.</text>
</comment>
<dbReference type="GO" id="GO:0004713">
    <property type="term" value="F:protein tyrosine kinase activity"/>
    <property type="evidence" value="ECO:0007669"/>
    <property type="project" value="TreeGrafter"/>
</dbReference>
<dbReference type="PANTHER" id="PTHR32309">
    <property type="entry name" value="TYROSINE-PROTEIN KINASE"/>
    <property type="match status" value="1"/>
</dbReference>
<dbReference type="InterPro" id="IPR050445">
    <property type="entry name" value="Bact_polysacc_biosynth/exp"/>
</dbReference>
<evidence type="ECO:0000256" key="1">
    <source>
        <dbReference type="ARBA" id="ARBA00004651"/>
    </source>
</evidence>
<evidence type="ECO:0000256" key="3">
    <source>
        <dbReference type="ARBA" id="ARBA00022692"/>
    </source>
</evidence>
<dbReference type="EMBL" id="JACHGR010000006">
    <property type="protein sequence ID" value="MBB6056038.1"/>
    <property type="molecule type" value="Genomic_DNA"/>
</dbReference>
<organism evidence="8 9">
    <name type="scientific">Tolumonas osonensis</name>
    <dbReference type="NCBI Taxonomy" id="675874"/>
    <lineage>
        <taxon>Bacteria</taxon>
        <taxon>Pseudomonadati</taxon>
        <taxon>Pseudomonadota</taxon>
        <taxon>Gammaproteobacteria</taxon>
        <taxon>Aeromonadales</taxon>
        <taxon>Aeromonadaceae</taxon>
        <taxon>Tolumonas</taxon>
    </lineage>
</organism>
<dbReference type="GO" id="GO:0005886">
    <property type="term" value="C:plasma membrane"/>
    <property type="evidence" value="ECO:0007669"/>
    <property type="project" value="UniProtKB-SubCell"/>
</dbReference>
<dbReference type="Pfam" id="PF02706">
    <property type="entry name" value="Wzz"/>
    <property type="match status" value="1"/>
</dbReference>
<keyword evidence="4 6" id="KW-1133">Transmembrane helix</keyword>
<keyword evidence="5 6" id="KW-0472">Membrane</keyword>
<comment type="subcellular location">
    <subcellularLocation>
        <location evidence="1">Cell membrane</location>
        <topology evidence="1">Multi-pass membrane protein</topology>
    </subcellularLocation>
</comment>
<reference evidence="8 9" key="1">
    <citation type="submission" date="2020-08" db="EMBL/GenBank/DDBJ databases">
        <title>Genomic Encyclopedia of Type Strains, Phase IV (KMG-IV): sequencing the most valuable type-strain genomes for metagenomic binning, comparative biology and taxonomic classification.</title>
        <authorList>
            <person name="Goeker M."/>
        </authorList>
    </citation>
    <scope>NUCLEOTIDE SEQUENCE [LARGE SCALE GENOMIC DNA]</scope>
    <source>
        <strain evidence="8 9">DSM 22975</strain>
    </source>
</reference>
<gene>
    <name evidence="8" type="ORF">HNR75_001968</name>
</gene>
<evidence type="ECO:0000256" key="2">
    <source>
        <dbReference type="ARBA" id="ARBA00022475"/>
    </source>
</evidence>
<feature type="transmembrane region" description="Helical" evidence="6">
    <location>
        <begin position="344"/>
        <end position="368"/>
    </location>
</feature>
<dbReference type="SUPFAM" id="SSF160355">
    <property type="entry name" value="Bacterial polysaccharide co-polymerase-like"/>
    <property type="match status" value="1"/>
</dbReference>
<accession>A0A841GAF5</accession>
<protein>
    <submittedName>
        <fullName evidence="8">Chain length determinant protein (Polysaccharide antigen chain regulator)</fullName>
    </submittedName>
</protein>
<sequence length="376" mass="42355">MNNKEFPQQANMPYPYPMPYQDNDEIDLIELFRTLWKQKAKIALITAATTVAAGIYAFTAEEVWTSKAVIAAPKASDIGEFYQLAQNLERNAPMITTPDGVQIKTEDTKPLQLNNLRSSLFNDFRRELESENERRSFVASTDYYREKIKDKSERDQKLVLQDIIEENISYTAADGKKIKFDTITFSANTAEKAQSLLQQYMVSLNKKVIKNNEAELNILLNKFRQDLSVEAKTLANNAEDQLKIEINTVASALAQAKGMNQTEPSANLPAEINNATMYLLGSKALSAKLALLQASEPVFPSRYFEVQQQLKSLNAIKMVSTGGKTFTYIDEPSEPVIKDKPKKIIIIVVGLFVGLLFGLTYAFFSTLFDKNSQQRN</sequence>
<keyword evidence="9" id="KW-1185">Reference proteome</keyword>